<keyword evidence="7" id="KW-0812">Transmembrane</keyword>
<dbReference type="Proteomes" id="UP000295060">
    <property type="component" value="Unassembled WGS sequence"/>
</dbReference>
<proteinExistence type="predicted"/>
<dbReference type="Pfam" id="PF00069">
    <property type="entry name" value="Pkinase"/>
    <property type="match status" value="1"/>
</dbReference>
<dbReference type="InterPro" id="IPR030616">
    <property type="entry name" value="Aur-like"/>
</dbReference>
<keyword evidence="7" id="KW-0472">Membrane</keyword>
<reference evidence="9 10" key="1">
    <citation type="submission" date="2019-03" db="EMBL/GenBank/DDBJ databases">
        <title>Genomic Encyclopedia of Type Strains, Phase III (KMG-III): the genomes of soil and plant-associated and newly described type strains.</title>
        <authorList>
            <person name="Whitman W."/>
        </authorList>
    </citation>
    <scope>NUCLEOTIDE SEQUENCE [LARGE SCALE GENOMIC DNA]</scope>
    <source>
        <strain evidence="9 10">VKMAc-2574</strain>
    </source>
</reference>
<evidence type="ECO:0000256" key="4">
    <source>
        <dbReference type="ARBA" id="ARBA00022777"/>
    </source>
</evidence>
<feature type="compositionally biased region" description="Polar residues" evidence="6">
    <location>
        <begin position="359"/>
        <end position="375"/>
    </location>
</feature>
<keyword evidence="10" id="KW-1185">Reference proteome</keyword>
<dbReference type="InterPro" id="IPR000719">
    <property type="entry name" value="Prot_kinase_dom"/>
</dbReference>
<dbReference type="PROSITE" id="PS50011">
    <property type="entry name" value="PROTEIN_KINASE_DOM"/>
    <property type="match status" value="1"/>
</dbReference>
<evidence type="ECO:0000256" key="2">
    <source>
        <dbReference type="ARBA" id="ARBA00022679"/>
    </source>
</evidence>
<accession>A0ABY2FMC8</accession>
<feature type="compositionally biased region" description="Low complexity" evidence="6">
    <location>
        <begin position="382"/>
        <end position="398"/>
    </location>
</feature>
<keyword evidence="4 9" id="KW-0418">Kinase</keyword>
<evidence type="ECO:0000256" key="7">
    <source>
        <dbReference type="SAM" id="Phobius"/>
    </source>
</evidence>
<dbReference type="Gene3D" id="1.10.510.10">
    <property type="entry name" value="Transferase(Phosphotransferase) domain 1"/>
    <property type="match status" value="1"/>
</dbReference>
<feature type="region of interest" description="Disordered" evidence="6">
    <location>
        <begin position="359"/>
        <end position="398"/>
    </location>
</feature>
<dbReference type="RefSeq" id="WP_134127479.1">
    <property type="nucleotide sequence ID" value="NZ_SODU01000001.1"/>
</dbReference>
<name>A0ABY2FMC8_9ACTN</name>
<evidence type="ECO:0000256" key="5">
    <source>
        <dbReference type="ARBA" id="ARBA00022840"/>
    </source>
</evidence>
<evidence type="ECO:0000256" key="1">
    <source>
        <dbReference type="ARBA" id="ARBA00022527"/>
    </source>
</evidence>
<feature type="region of interest" description="Disordered" evidence="6">
    <location>
        <begin position="202"/>
        <end position="312"/>
    </location>
</feature>
<evidence type="ECO:0000313" key="9">
    <source>
        <dbReference type="EMBL" id="TDW94293.1"/>
    </source>
</evidence>
<gene>
    <name evidence="9" type="ORF">EV137_1595</name>
</gene>
<organism evidence="9 10">
    <name type="scientific">Kribbella pratensis</name>
    <dbReference type="NCBI Taxonomy" id="2512112"/>
    <lineage>
        <taxon>Bacteria</taxon>
        <taxon>Bacillati</taxon>
        <taxon>Actinomycetota</taxon>
        <taxon>Actinomycetes</taxon>
        <taxon>Propionibacteriales</taxon>
        <taxon>Kribbellaceae</taxon>
        <taxon>Kribbella</taxon>
    </lineage>
</organism>
<dbReference type="SMART" id="SM00220">
    <property type="entry name" value="S_TKc"/>
    <property type="match status" value="1"/>
</dbReference>
<evidence type="ECO:0000313" key="10">
    <source>
        <dbReference type="Proteomes" id="UP000295060"/>
    </source>
</evidence>
<dbReference type="GO" id="GO:0004674">
    <property type="term" value="F:protein serine/threonine kinase activity"/>
    <property type="evidence" value="ECO:0007669"/>
    <property type="project" value="UniProtKB-KW"/>
</dbReference>
<keyword evidence="3" id="KW-0547">Nucleotide-binding</keyword>
<feature type="compositionally biased region" description="Basic residues" evidence="6">
    <location>
        <begin position="298"/>
        <end position="312"/>
    </location>
</feature>
<evidence type="ECO:0000259" key="8">
    <source>
        <dbReference type="PROSITE" id="PS50011"/>
    </source>
</evidence>
<keyword evidence="2" id="KW-0808">Transferase</keyword>
<feature type="compositionally biased region" description="Pro residues" evidence="6">
    <location>
        <begin position="217"/>
        <end position="237"/>
    </location>
</feature>
<feature type="compositionally biased region" description="Pro residues" evidence="6">
    <location>
        <begin position="271"/>
        <end position="281"/>
    </location>
</feature>
<comment type="caution">
    <text evidence="9">The sequence shown here is derived from an EMBL/GenBank/DDBJ whole genome shotgun (WGS) entry which is preliminary data.</text>
</comment>
<dbReference type="InterPro" id="IPR011009">
    <property type="entry name" value="Kinase-like_dom_sf"/>
</dbReference>
<protein>
    <submittedName>
        <fullName evidence="9">Serine/threonine protein kinase</fullName>
    </submittedName>
</protein>
<dbReference type="SUPFAM" id="SSF56112">
    <property type="entry name" value="Protein kinase-like (PK-like)"/>
    <property type="match status" value="1"/>
</dbReference>
<dbReference type="EMBL" id="SODU01000001">
    <property type="protein sequence ID" value="TDW94293.1"/>
    <property type="molecule type" value="Genomic_DNA"/>
</dbReference>
<keyword evidence="7" id="KW-1133">Transmembrane helix</keyword>
<sequence>MDLADLTGYSLRRELGSGPAGTVWQVRDRASGRNAVLKHVPHSAYPDRGRLREDLSLLSRFRHPHVAQLHEFRETDTGWVLITQHLAAGSLAALLSRRGPLSRGELVTLLAPLAEALAYLHASNLTHGSISPENVLFDADGRPILTDAALRPADPATDHQALAILADRVSADPTAFPPTLITKTPLGALPHRLLTHTPATPIDLAPLTSTAPTAPASTPPPHLPAPAPPHAPAPPRPHLATPTPSAPRHPPTSAGGSADDDDAPAASRAPLAPPPADPPATPLTKPKRPHPTAPSAKARSKRIRPNRRNKSRRTRFVAALALHRLPHPAYGVLAAAALAAIIVLAIAIATLRTIDTPATAQPNPSAAQSTAQLPSVSPPTQSPTAHPTTAHPTAAHPTASSAELATWIQRLEALDVQRAQAFWTLDLDALDRIYVPGSAPWRADRALLSAYRNQNVRVQGLRITIESTAVTRRTATTVTLKTTDHLTAGQAVDHTGAKTPLPPGTPATRLITLTTTPRTAAPSRSATRQPTHTWRITTITQL</sequence>
<feature type="domain" description="Protein kinase" evidence="8">
    <location>
        <begin position="9"/>
        <end position="330"/>
    </location>
</feature>
<evidence type="ECO:0000256" key="6">
    <source>
        <dbReference type="SAM" id="MobiDB-lite"/>
    </source>
</evidence>
<keyword evidence="1 9" id="KW-0723">Serine/threonine-protein kinase</keyword>
<keyword evidence="5" id="KW-0067">ATP-binding</keyword>
<evidence type="ECO:0000256" key="3">
    <source>
        <dbReference type="ARBA" id="ARBA00022741"/>
    </source>
</evidence>
<feature type="compositionally biased region" description="Low complexity" evidence="6">
    <location>
        <begin position="205"/>
        <end position="216"/>
    </location>
</feature>
<feature type="transmembrane region" description="Helical" evidence="7">
    <location>
        <begin position="329"/>
        <end position="351"/>
    </location>
</feature>
<dbReference type="PANTHER" id="PTHR24350">
    <property type="entry name" value="SERINE/THREONINE-PROTEIN KINASE IAL-RELATED"/>
    <property type="match status" value="1"/>
</dbReference>